<feature type="compositionally biased region" description="Basic and acidic residues" evidence="1">
    <location>
        <begin position="230"/>
        <end position="246"/>
    </location>
</feature>
<dbReference type="Pfam" id="PF13568">
    <property type="entry name" value="OMP_b-brl_2"/>
    <property type="match status" value="1"/>
</dbReference>
<sequence>MKEKKHIDELFKERFQNFEASPSPEVWTSIQAKLNKEKKERKVIPLWWKVGGVAALLALLLTIGNSVFDSSEKTNTLTNEQTNKSVEDGTLKESTFNEDEINDTDYAVDTETIEDSKVDVPETKDTKKVSNKTPGDAIYKKANSVKTAVASEEIKTKKQSSANNKDHFKNDAVLNTGVDSETLNKKANAIASEKNKKAEKGLPTDKTETLINTDKTIAETIESKVAGNKTAEEKTAAEEKTEEKNKTTNQKSIFDAIEESKKTEEAVAKKSKPDNRWDVSPNVGPVYYNTLSNGSSLDPSFADNNKSGDVNFSYGVNVAYNISEKFSVRTGINNVDLSYSTSGIELGTGPVSSALKSIDYGGKSVVLTAVDKGGFDTNIPENPLDNITPKSTSGEAMIHQNITYYEVPLELKYALLNKRFGINMIGGFSTLFLGNNDVSVSAGDFSSTLGEANNLNSVSFTTNFGLGFDYRISRMFKFNIEPMFKYQLNPYTDSSVGFKPYYFGIYSGLSFRF</sequence>
<feature type="region of interest" description="Disordered" evidence="1">
    <location>
        <begin position="149"/>
        <end position="173"/>
    </location>
</feature>
<dbReference type="AlphaFoldDB" id="A0A7G8PSX3"/>
<accession>A0A7G8PSX3</accession>
<evidence type="ECO:0000313" key="5">
    <source>
        <dbReference type="Proteomes" id="UP000515514"/>
    </source>
</evidence>
<dbReference type="EMBL" id="CP052909">
    <property type="protein sequence ID" value="QNJ97439.1"/>
    <property type="molecule type" value="Genomic_DNA"/>
</dbReference>
<keyword evidence="2" id="KW-1133">Transmembrane helix</keyword>
<feature type="transmembrane region" description="Helical" evidence="2">
    <location>
        <begin position="46"/>
        <end position="68"/>
    </location>
</feature>
<dbReference type="KEGG" id="alti:ALE3EI_0864"/>
<keyword evidence="2" id="KW-0472">Membrane</keyword>
<organism evidence="4 5">
    <name type="scientific">Constantimarinum furrinae</name>
    <dbReference type="NCBI Taxonomy" id="2562285"/>
    <lineage>
        <taxon>Bacteria</taxon>
        <taxon>Pseudomonadati</taxon>
        <taxon>Bacteroidota</taxon>
        <taxon>Flavobacteriia</taxon>
        <taxon>Flavobacteriales</taxon>
        <taxon>Flavobacteriaceae</taxon>
        <taxon>Altibacter/Constantimarinum group</taxon>
        <taxon>Constantimarinum</taxon>
    </lineage>
</organism>
<dbReference type="InterPro" id="IPR025665">
    <property type="entry name" value="Beta-barrel_OMP_2"/>
</dbReference>
<proteinExistence type="predicted"/>
<name>A0A7G8PSX3_9FLAO</name>
<evidence type="ECO:0000259" key="3">
    <source>
        <dbReference type="Pfam" id="PF13568"/>
    </source>
</evidence>
<evidence type="ECO:0000256" key="2">
    <source>
        <dbReference type="SAM" id="Phobius"/>
    </source>
</evidence>
<keyword evidence="2" id="KW-0812">Transmembrane</keyword>
<feature type="region of interest" description="Disordered" evidence="1">
    <location>
        <begin position="226"/>
        <end position="253"/>
    </location>
</feature>
<protein>
    <recommendedName>
        <fullName evidence="3">Outer membrane protein beta-barrel domain-containing protein</fullName>
    </recommendedName>
</protein>
<feature type="domain" description="Outer membrane protein beta-barrel" evidence="3">
    <location>
        <begin position="273"/>
        <end position="486"/>
    </location>
</feature>
<evidence type="ECO:0000313" key="4">
    <source>
        <dbReference type="EMBL" id="QNJ97439.1"/>
    </source>
</evidence>
<reference evidence="4 5" key="1">
    <citation type="submission" date="2020-04" db="EMBL/GenBank/DDBJ databases">
        <title>Genome sequence of Altibacter aquimarinus strain ALE3EI.</title>
        <authorList>
            <person name="Oh H.-M."/>
            <person name="Jang D."/>
        </authorList>
    </citation>
    <scope>NUCLEOTIDE SEQUENCE [LARGE SCALE GENOMIC DNA]</scope>
    <source>
        <strain evidence="4 5">ALE3EI</strain>
    </source>
</reference>
<dbReference type="RefSeq" id="WP_186991208.1">
    <property type="nucleotide sequence ID" value="NZ_CP052909.1"/>
</dbReference>
<evidence type="ECO:0000256" key="1">
    <source>
        <dbReference type="SAM" id="MobiDB-lite"/>
    </source>
</evidence>
<gene>
    <name evidence="4" type="ORF">ALE3EI_0864</name>
</gene>
<dbReference type="Proteomes" id="UP000515514">
    <property type="component" value="Chromosome"/>
</dbReference>
<keyword evidence="5" id="KW-1185">Reference proteome</keyword>